<reference evidence="2 3" key="1">
    <citation type="submission" date="2018-10" db="EMBL/GenBank/DDBJ databases">
        <authorList>
            <consortium name="Pathogen Informatics"/>
        </authorList>
    </citation>
    <scope>NUCLEOTIDE SEQUENCE [LARGE SCALE GENOMIC DNA]</scope>
</reference>
<dbReference type="AlphaFoldDB" id="A0A0R3UNS0"/>
<organism evidence="2 3">
    <name type="scientific">Mesocestoides corti</name>
    <name type="common">Flatworm</name>
    <dbReference type="NCBI Taxonomy" id="53468"/>
    <lineage>
        <taxon>Eukaryota</taxon>
        <taxon>Metazoa</taxon>
        <taxon>Spiralia</taxon>
        <taxon>Lophotrochozoa</taxon>
        <taxon>Platyhelminthes</taxon>
        <taxon>Cestoda</taxon>
        <taxon>Eucestoda</taxon>
        <taxon>Cyclophyllidea</taxon>
        <taxon>Mesocestoididae</taxon>
        <taxon>Mesocestoides</taxon>
    </lineage>
</organism>
<keyword evidence="3" id="KW-1185">Reference proteome</keyword>
<keyword evidence="1" id="KW-0812">Transmembrane</keyword>
<feature type="transmembrane region" description="Helical" evidence="1">
    <location>
        <begin position="39"/>
        <end position="62"/>
    </location>
</feature>
<sequence length="80" mass="8788">MNHRDADGGMSHLTPGLPSQSSLLKRLELANQNAVDLEVVARSGSGCSLAFCAANFFSCLLFTQESQKKEKMFMKRHDQG</sequence>
<proteinExistence type="predicted"/>
<name>A0A0R3UNS0_MESCO</name>
<keyword evidence="1" id="KW-0472">Membrane</keyword>
<evidence type="ECO:0000256" key="1">
    <source>
        <dbReference type="SAM" id="Phobius"/>
    </source>
</evidence>
<accession>A0A0R3UNS0</accession>
<keyword evidence="1" id="KW-1133">Transmembrane helix</keyword>
<evidence type="ECO:0000313" key="3">
    <source>
        <dbReference type="Proteomes" id="UP000267029"/>
    </source>
</evidence>
<gene>
    <name evidence="2" type="ORF">MCOS_LOCUS9459</name>
</gene>
<dbReference type="Proteomes" id="UP000267029">
    <property type="component" value="Unassembled WGS sequence"/>
</dbReference>
<protein>
    <submittedName>
        <fullName evidence="2">Uncharacterized protein</fullName>
    </submittedName>
</protein>
<dbReference type="EMBL" id="UXSR01005729">
    <property type="protein sequence ID" value="VDD83456.1"/>
    <property type="molecule type" value="Genomic_DNA"/>
</dbReference>
<evidence type="ECO:0000313" key="2">
    <source>
        <dbReference type="EMBL" id="VDD83456.1"/>
    </source>
</evidence>